<evidence type="ECO:0000313" key="1">
    <source>
        <dbReference type="EMBL" id="TMR08268.1"/>
    </source>
</evidence>
<evidence type="ECO:0000313" key="2">
    <source>
        <dbReference type="Proteomes" id="UP000309128"/>
    </source>
</evidence>
<sequence>MPVRRNEDWRVIGVIDVAEPGRYEVLVNNTSGTAIRPIIDEGDVEDVLVTIDVDGTQILHTCVPCTCCGTCACRDGGFELCAGCRAYRTWAQRTEPDLERFQAAYANPEGWFVVTGSNIVHAVSCSSLTGTVNSVIRVLDDGCQHRYGHEPHP</sequence>
<dbReference type="RefSeq" id="WP_138673375.1">
    <property type="nucleotide sequence ID" value="NZ_VCKY01000306.1"/>
</dbReference>
<proteinExistence type="predicted"/>
<dbReference type="OrthoDB" id="3539599at2"/>
<name>A0A5S4EX85_9ACTN</name>
<accession>A0A5S4EX85</accession>
<keyword evidence="2" id="KW-1185">Reference proteome</keyword>
<gene>
    <name evidence="1" type="ORF">ETD86_48475</name>
</gene>
<dbReference type="Proteomes" id="UP000309128">
    <property type="component" value="Unassembled WGS sequence"/>
</dbReference>
<feature type="non-terminal residue" evidence="1">
    <location>
        <position position="153"/>
    </location>
</feature>
<comment type="caution">
    <text evidence="1">The sequence shown here is derived from an EMBL/GenBank/DDBJ whole genome shotgun (WGS) entry which is preliminary data.</text>
</comment>
<dbReference type="AlphaFoldDB" id="A0A5S4EX85"/>
<organism evidence="1 2">
    <name type="scientific">Nonomuraea turkmeniaca</name>
    <dbReference type="NCBI Taxonomy" id="103838"/>
    <lineage>
        <taxon>Bacteria</taxon>
        <taxon>Bacillati</taxon>
        <taxon>Actinomycetota</taxon>
        <taxon>Actinomycetes</taxon>
        <taxon>Streptosporangiales</taxon>
        <taxon>Streptosporangiaceae</taxon>
        <taxon>Nonomuraea</taxon>
    </lineage>
</organism>
<protein>
    <submittedName>
        <fullName evidence="1">Uncharacterized protein</fullName>
    </submittedName>
</protein>
<reference evidence="1 2" key="1">
    <citation type="submission" date="2019-05" db="EMBL/GenBank/DDBJ databases">
        <title>Draft genome sequence of Nonomuraea turkmeniaca DSM 43926.</title>
        <authorList>
            <person name="Saricaoglu S."/>
            <person name="Isik K."/>
        </authorList>
    </citation>
    <scope>NUCLEOTIDE SEQUENCE [LARGE SCALE GENOMIC DNA]</scope>
    <source>
        <strain evidence="1 2">DSM 43926</strain>
    </source>
</reference>
<dbReference type="EMBL" id="VCKY01000306">
    <property type="protein sequence ID" value="TMR08268.1"/>
    <property type="molecule type" value="Genomic_DNA"/>
</dbReference>